<evidence type="ECO:0000313" key="2">
    <source>
        <dbReference type="EMBL" id="KAI92781.1"/>
    </source>
</evidence>
<reference evidence="2 3" key="1">
    <citation type="journal article" date="2012" name="J. Proteome Res.">
        <title>Application of Spiroplasma melliferum proteogenomic profiling for the discovery of virulence factors and pathogenicity mechanisms in host-associated spiroplasmas.</title>
        <authorList>
            <person name="Alexeev D."/>
            <person name="Kostrjukova E."/>
            <person name="Aliper A."/>
            <person name="Popenko A."/>
            <person name="Bazaleev N."/>
            <person name="Tyakht A."/>
            <person name="Selezneva O."/>
            <person name="Akopian T."/>
            <person name="Prichodko E."/>
            <person name="Kondratov I."/>
            <person name="Chukin M."/>
            <person name="Demina I."/>
            <person name="Galyamina M."/>
            <person name="Kamashev D."/>
            <person name="Vanyushkina A."/>
            <person name="Ladygina V."/>
            <person name="Levitskii S."/>
            <person name="Lazarev V."/>
            <person name="Govorun V."/>
        </authorList>
    </citation>
    <scope>NUCLEOTIDE SEQUENCE [LARGE SCALE GENOMIC DNA]</scope>
    <source>
        <strain evidence="2 3">KC3</strain>
    </source>
</reference>
<evidence type="ECO:0000313" key="3">
    <source>
        <dbReference type="Proteomes" id="UP000004057"/>
    </source>
</evidence>
<organism evidence="2 3">
    <name type="scientific">Spiroplasma melliferum KC3</name>
    <dbReference type="NCBI Taxonomy" id="570509"/>
    <lineage>
        <taxon>Bacteria</taxon>
        <taxon>Bacillati</taxon>
        <taxon>Mycoplasmatota</taxon>
        <taxon>Mollicutes</taxon>
        <taxon>Entomoplasmatales</taxon>
        <taxon>Spiroplasmataceae</taxon>
        <taxon>Spiroplasma</taxon>
    </lineage>
</organism>
<dbReference type="EMBL" id="AGBZ02000001">
    <property type="protein sequence ID" value="KAI92781.1"/>
    <property type="molecule type" value="Genomic_DNA"/>
</dbReference>
<proteinExistence type="predicted"/>
<dbReference type="Proteomes" id="UP000004057">
    <property type="component" value="Unassembled WGS sequence"/>
</dbReference>
<dbReference type="AlphaFoldDB" id="A0AAI9T3H1"/>
<evidence type="ECO:0000256" key="1">
    <source>
        <dbReference type="SAM" id="Phobius"/>
    </source>
</evidence>
<dbReference type="RefSeq" id="WP_004027909.1">
    <property type="nucleotide sequence ID" value="NZ_AGBZ02000001.1"/>
</dbReference>
<name>A0AAI9T3H1_SPIME</name>
<keyword evidence="1" id="KW-1133">Transmembrane helix</keyword>
<keyword evidence="1" id="KW-0812">Transmembrane</keyword>
<feature type="transmembrane region" description="Helical" evidence="1">
    <location>
        <begin position="9"/>
        <end position="31"/>
    </location>
</feature>
<accession>A0AAI9T3H1</accession>
<gene>
    <name evidence="2" type="ORF">SPM_001865</name>
</gene>
<keyword evidence="1" id="KW-0472">Membrane</keyword>
<protein>
    <submittedName>
        <fullName evidence="2">Uncharacterized protein</fullName>
    </submittedName>
</protein>
<sequence>MKKIFNKRLVIILGFLLSILVFLSVIFIYVYKNILISNNKPEVNLHVFNKDDENIELQPEQKFVLDPRKLRTKINYVYGQYYFDNIRFHYYFLKCWIPQMMFFHNPISYLSFYYSNEKISYSKAIFVYHYHNEQQLYQVWKLTLGRLH</sequence>
<comment type="caution">
    <text evidence="2">The sequence shown here is derived from an EMBL/GenBank/DDBJ whole genome shotgun (WGS) entry which is preliminary data.</text>
</comment>